<comment type="subcellular location">
    <subcellularLocation>
        <location evidence="1">Nucleus</location>
    </subcellularLocation>
</comment>
<feature type="domain" description="DNA-directed RNA polymerase I subunit RPA2" evidence="18">
    <location>
        <begin position="212"/>
        <end position="269"/>
    </location>
</feature>
<dbReference type="Gene3D" id="2.40.270.10">
    <property type="entry name" value="DNA-directed RNA polymerase, subunit 2, domain 6"/>
    <property type="match status" value="2"/>
</dbReference>
<dbReference type="OMA" id="NSWISHY"/>
<organism evidence="19 20">
    <name type="scientific">Eptatretus burgeri</name>
    <name type="common">Inshore hagfish</name>
    <dbReference type="NCBI Taxonomy" id="7764"/>
    <lineage>
        <taxon>Eukaryota</taxon>
        <taxon>Metazoa</taxon>
        <taxon>Chordata</taxon>
        <taxon>Craniata</taxon>
        <taxon>Vertebrata</taxon>
        <taxon>Cyclostomata</taxon>
        <taxon>Myxini</taxon>
        <taxon>Myxiniformes</taxon>
        <taxon>Myxinidae</taxon>
        <taxon>Eptatretinae</taxon>
        <taxon>Eptatretus</taxon>
    </lineage>
</organism>
<dbReference type="AlphaFoldDB" id="A0A8C4X1E9"/>
<dbReference type="GO" id="GO:0003677">
    <property type="term" value="F:DNA binding"/>
    <property type="evidence" value="ECO:0007669"/>
    <property type="project" value="InterPro"/>
</dbReference>
<keyword evidence="9 13" id="KW-0804">Transcription</keyword>
<dbReference type="Pfam" id="PF06883">
    <property type="entry name" value="RNA_pol_Rpa2_4"/>
    <property type="match status" value="1"/>
</dbReference>
<dbReference type="GeneTree" id="ENSGT00950000183132"/>
<dbReference type="InterPro" id="IPR009674">
    <property type="entry name" value="Rpa2_dom_4"/>
</dbReference>
<evidence type="ECO:0000259" key="17">
    <source>
        <dbReference type="Pfam" id="PF04565"/>
    </source>
</evidence>
<keyword evidence="14" id="KW-1133">Transmembrane helix</keyword>
<dbReference type="PANTHER" id="PTHR20856">
    <property type="entry name" value="DNA-DIRECTED RNA POLYMERASE I SUBUNIT 2"/>
    <property type="match status" value="1"/>
</dbReference>
<feature type="transmembrane region" description="Helical" evidence="14">
    <location>
        <begin position="419"/>
        <end position="439"/>
    </location>
</feature>
<evidence type="ECO:0000256" key="4">
    <source>
        <dbReference type="ARBA" id="ARBA00022679"/>
    </source>
</evidence>
<evidence type="ECO:0000259" key="16">
    <source>
        <dbReference type="Pfam" id="PF04560"/>
    </source>
</evidence>
<dbReference type="Gene3D" id="3.90.1100.10">
    <property type="match status" value="1"/>
</dbReference>
<dbReference type="InterPro" id="IPR007120">
    <property type="entry name" value="DNA-dir_RNAP_su2_dom"/>
</dbReference>
<reference evidence="19" key="2">
    <citation type="submission" date="2025-09" db="UniProtKB">
        <authorList>
            <consortium name="Ensembl"/>
        </authorList>
    </citation>
    <scope>IDENTIFICATION</scope>
</reference>
<evidence type="ECO:0000313" key="20">
    <source>
        <dbReference type="Proteomes" id="UP000694388"/>
    </source>
</evidence>
<dbReference type="EC" id="2.7.7.6" evidence="13"/>
<protein>
    <recommendedName>
        <fullName evidence="13">DNA-directed RNA polymerase subunit beta</fullName>
        <ecNumber evidence="13">2.7.7.6</ecNumber>
    </recommendedName>
</protein>
<dbReference type="SUPFAM" id="SSF64484">
    <property type="entry name" value="beta and beta-prime subunits of DNA dependent RNA-polymerase"/>
    <property type="match status" value="1"/>
</dbReference>
<sequence>MEKFQLLCFMTQKLFAFAKGECAEENPDSPLTQEVMTSGHLYLLHLKVKINLQFDATTFRMTFGSCCVSDTYFEGLGADAFSFLHMHSGLGMMQESGLVVVADKLNSWRYLSHFRSVHRGASFAAMRTTTARRLLPAAWGFLCPVHTPDGTPCGLLNHLAAPCTVSSAPAGALGLPALLCSLGKTREMEPVDGCLRTSYSNYYPVLLDGAAVGWLPKDVAPVIANTLRAHKVRGDKVPSWMEIVLVPMLDEPGLYPALYLFTSPGRLLRPVWNLALNAQELIGTFEQIYLDVAVRAQEVLPGVSTHQELYPHTMLSIIANFIPFSDHNQSPRNMYECQMGKQTMGMPLYTFRDRTDNKLYRLQTPQSPLVRPYMYDYYGMDEYPLGTNAVVAVISYTGYDMEDAMNNKKWNRRKANNQLFTLNFFFLFFLILLITIIPISKESSVVDNIKACGNDTGTSNLKKVCITLRIPRNPMVGDKFASRHGQKGILSKLWPVEDMPFSESGMVPDIIFNPHGFPSRMTIGMLIESMAGKSAATHGLCHDATPFTFSESEPGIELLRTAGYNHLGTERMYSGLSGLELEADIFVGIVYYQRLRHMVSDKYQVRTTGARDRVTCQPVGGRQMQGGVRFGEMERDALLAHGTSFLLHDRLLACSDRSLARVCTRCCSLLSPCLEAPPPEWAQTRLGRRTWICKMCHQGDAIELIMIPFVFRYFIAEMAAINVQVHLNVA</sequence>
<evidence type="ECO:0000256" key="1">
    <source>
        <dbReference type="ARBA" id="ARBA00004123"/>
    </source>
</evidence>
<dbReference type="CDD" id="cd00653">
    <property type="entry name" value="RNA_pol_B_RPB2"/>
    <property type="match status" value="1"/>
</dbReference>
<dbReference type="GO" id="GO:0000428">
    <property type="term" value="C:DNA-directed RNA polymerase complex"/>
    <property type="evidence" value="ECO:0007669"/>
    <property type="project" value="UniProtKB-KW"/>
</dbReference>
<keyword evidence="14" id="KW-0812">Transmembrane</keyword>
<proteinExistence type="inferred from homology"/>
<dbReference type="Pfam" id="PF04565">
    <property type="entry name" value="RNA_pol_Rpb2_3"/>
    <property type="match status" value="1"/>
</dbReference>
<dbReference type="InterPro" id="IPR007641">
    <property type="entry name" value="RNA_pol_Rpb2_7"/>
</dbReference>
<evidence type="ECO:0000256" key="7">
    <source>
        <dbReference type="ARBA" id="ARBA00022771"/>
    </source>
</evidence>
<dbReference type="InterPro" id="IPR007121">
    <property type="entry name" value="RNA_pol_bsu_CS"/>
</dbReference>
<keyword evidence="5 13" id="KW-0548">Nucleotidyltransferase</keyword>
<keyword evidence="3 13" id="KW-0240">DNA-directed RNA polymerase</keyword>
<evidence type="ECO:0000256" key="14">
    <source>
        <dbReference type="SAM" id="Phobius"/>
    </source>
</evidence>
<keyword evidence="14" id="KW-0472">Membrane</keyword>
<dbReference type="Pfam" id="PF04560">
    <property type="entry name" value="RNA_pol_Rpb2_7"/>
    <property type="match status" value="1"/>
</dbReference>
<dbReference type="Pfam" id="PF00562">
    <property type="entry name" value="RNA_pol_Rpb2_6"/>
    <property type="match status" value="2"/>
</dbReference>
<dbReference type="FunFam" id="2.40.270.10:FF:000011">
    <property type="entry name" value="DNA-directed RNA polymerase subunit beta"/>
    <property type="match status" value="1"/>
</dbReference>
<evidence type="ECO:0000259" key="18">
    <source>
        <dbReference type="Pfam" id="PF06883"/>
    </source>
</evidence>
<name>A0A8C4X1E9_EPTBU</name>
<evidence type="ECO:0000256" key="5">
    <source>
        <dbReference type="ARBA" id="ARBA00022695"/>
    </source>
</evidence>
<dbReference type="FunFam" id="3.90.1800.10:FF:000004">
    <property type="entry name" value="DNA-directed RNA polymerase subunit beta"/>
    <property type="match status" value="1"/>
</dbReference>
<evidence type="ECO:0000256" key="10">
    <source>
        <dbReference type="ARBA" id="ARBA00023242"/>
    </source>
</evidence>
<comment type="catalytic activity">
    <reaction evidence="11">
        <text>RNA(n) + a ribonucleoside 5'-triphosphate = RNA(n+1) + diphosphate</text>
        <dbReference type="Rhea" id="RHEA:21248"/>
        <dbReference type="Rhea" id="RHEA-COMP:14527"/>
        <dbReference type="Rhea" id="RHEA-COMP:17342"/>
        <dbReference type="ChEBI" id="CHEBI:33019"/>
        <dbReference type="ChEBI" id="CHEBI:61557"/>
        <dbReference type="ChEBI" id="CHEBI:140395"/>
        <dbReference type="EC" id="2.7.7.6"/>
    </reaction>
    <physiologicalReaction direction="left-to-right" evidence="11">
        <dbReference type="Rhea" id="RHEA:21249"/>
    </physiologicalReaction>
</comment>
<keyword evidence="8" id="KW-0862">Zinc</keyword>
<comment type="function">
    <text evidence="13">DNA-dependent RNA polymerase catalyzes the transcription of DNA into RNA using the four ribonucleoside triphosphates as substrates.</text>
</comment>
<dbReference type="GO" id="GO:0032549">
    <property type="term" value="F:ribonucleoside binding"/>
    <property type="evidence" value="ECO:0007669"/>
    <property type="project" value="InterPro"/>
</dbReference>
<evidence type="ECO:0000256" key="2">
    <source>
        <dbReference type="ARBA" id="ARBA00006835"/>
    </source>
</evidence>
<feature type="domain" description="DNA-directed RNA polymerase subunit 2 hybrid-binding" evidence="15">
    <location>
        <begin position="318"/>
        <end position="405"/>
    </location>
</feature>
<keyword evidence="10" id="KW-0539">Nucleus</keyword>
<dbReference type="InterPro" id="IPR015712">
    <property type="entry name" value="DNA-dir_RNA_pol_su2"/>
</dbReference>
<keyword evidence="4 13" id="KW-0808">Transferase</keyword>
<feature type="domain" description="RNA polymerase Rpb2" evidence="16">
    <location>
        <begin position="626"/>
        <end position="728"/>
    </location>
</feature>
<dbReference type="Ensembl" id="ENSEBUT00000026214.1">
    <property type="protein sequence ID" value="ENSEBUP00000025638.1"/>
    <property type="gene ID" value="ENSEBUG00000015791.1"/>
</dbReference>
<keyword evidence="6" id="KW-0479">Metal-binding</keyword>
<feature type="domain" description="DNA-directed RNA polymerase subunit 2 hybrid-binding" evidence="15">
    <location>
        <begin position="440"/>
        <end position="623"/>
    </location>
</feature>
<dbReference type="GO" id="GO:0008270">
    <property type="term" value="F:zinc ion binding"/>
    <property type="evidence" value="ECO:0007669"/>
    <property type="project" value="UniProtKB-KW"/>
</dbReference>
<evidence type="ECO:0000256" key="6">
    <source>
        <dbReference type="ARBA" id="ARBA00022723"/>
    </source>
</evidence>
<dbReference type="InterPro" id="IPR007645">
    <property type="entry name" value="RNA_pol_Rpb2_3"/>
</dbReference>
<keyword evidence="7" id="KW-0863">Zinc-finger</keyword>
<dbReference type="Gene3D" id="3.90.1800.10">
    <property type="entry name" value="RNA polymerase alpha subunit dimerisation domain"/>
    <property type="match status" value="1"/>
</dbReference>
<dbReference type="InterPro" id="IPR037033">
    <property type="entry name" value="DNA-dir_RNAP_su2_hyb_sf"/>
</dbReference>
<dbReference type="GO" id="GO:0005634">
    <property type="term" value="C:nucleus"/>
    <property type="evidence" value="ECO:0007669"/>
    <property type="project" value="UniProtKB-SubCell"/>
</dbReference>
<dbReference type="PROSITE" id="PS01166">
    <property type="entry name" value="RNA_POL_BETA"/>
    <property type="match status" value="1"/>
</dbReference>
<evidence type="ECO:0000256" key="13">
    <source>
        <dbReference type="RuleBase" id="RU363031"/>
    </source>
</evidence>
<evidence type="ECO:0000256" key="12">
    <source>
        <dbReference type="RuleBase" id="RU000434"/>
    </source>
</evidence>
<evidence type="ECO:0000259" key="15">
    <source>
        <dbReference type="Pfam" id="PF00562"/>
    </source>
</evidence>
<reference evidence="19" key="1">
    <citation type="submission" date="2025-08" db="UniProtKB">
        <authorList>
            <consortium name="Ensembl"/>
        </authorList>
    </citation>
    <scope>IDENTIFICATION</scope>
</reference>
<dbReference type="GO" id="GO:0006351">
    <property type="term" value="P:DNA-templated transcription"/>
    <property type="evidence" value="ECO:0007669"/>
    <property type="project" value="InterPro"/>
</dbReference>
<feature type="domain" description="RNA polymerase Rpb2" evidence="17">
    <location>
        <begin position="100"/>
        <end position="165"/>
    </location>
</feature>
<keyword evidence="20" id="KW-1185">Reference proteome</keyword>
<dbReference type="GO" id="GO:0003899">
    <property type="term" value="F:DNA-directed RNA polymerase activity"/>
    <property type="evidence" value="ECO:0007669"/>
    <property type="project" value="UniProtKB-EC"/>
</dbReference>
<evidence type="ECO:0000313" key="19">
    <source>
        <dbReference type="Ensembl" id="ENSEBUP00000025638.1"/>
    </source>
</evidence>
<evidence type="ECO:0000256" key="3">
    <source>
        <dbReference type="ARBA" id="ARBA00022478"/>
    </source>
</evidence>
<evidence type="ECO:0000256" key="9">
    <source>
        <dbReference type="ARBA" id="ARBA00023163"/>
    </source>
</evidence>
<accession>A0A8C4X1E9</accession>
<evidence type="ECO:0000256" key="8">
    <source>
        <dbReference type="ARBA" id="ARBA00022833"/>
    </source>
</evidence>
<comment type="similarity">
    <text evidence="2 12">Belongs to the RNA polymerase beta chain family.</text>
</comment>
<evidence type="ECO:0000256" key="11">
    <source>
        <dbReference type="ARBA" id="ARBA00047768"/>
    </source>
</evidence>
<dbReference type="Proteomes" id="UP000694388">
    <property type="component" value="Unplaced"/>
</dbReference>